<dbReference type="InterPro" id="IPR001867">
    <property type="entry name" value="OmpR/PhoB-type_DNA-bd"/>
</dbReference>
<name>A0ABP5UV60_9ACTN</name>
<feature type="repeat" description="TPR" evidence="5">
    <location>
        <begin position="888"/>
        <end position="921"/>
    </location>
</feature>
<dbReference type="SMART" id="SM01043">
    <property type="entry name" value="BTAD"/>
    <property type="match status" value="1"/>
</dbReference>
<organism evidence="8 9">
    <name type="scientific">Dactylosporangium salmoneum</name>
    <dbReference type="NCBI Taxonomy" id="53361"/>
    <lineage>
        <taxon>Bacteria</taxon>
        <taxon>Bacillati</taxon>
        <taxon>Actinomycetota</taxon>
        <taxon>Actinomycetes</taxon>
        <taxon>Micromonosporales</taxon>
        <taxon>Micromonosporaceae</taxon>
        <taxon>Dactylosporangium</taxon>
    </lineage>
</organism>
<feature type="domain" description="OmpR/PhoB-type" evidence="7">
    <location>
        <begin position="1"/>
        <end position="100"/>
    </location>
</feature>
<evidence type="ECO:0000256" key="3">
    <source>
        <dbReference type="ARBA" id="ARBA00023125"/>
    </source>
</evidence>
<dbReference type="SMART" id="SM00028">
    <property type="entry name" value="TPR"/>
    <property type="match status" value="4"/>
</dbReference>
<keyword evidence="9" id="KW-1185">Reference proteome</keyword>
<dbReference type="Gene3D" id="1.10.10.10">
    <property type="entry name" value="Winged helix-like DNA-binding domain superfamily/Winged helix DNA-binding domain"/>
    <property type="match status" value="1"/>
</dbReference>
<dbReference type="PANTHER" id="PTHR35807">
    <property type="entry name" value="TRANSCRIPTIONAL REGULATOR REDD-RELATED"/>
    <property type="match status" value="1"/>
</dbReference>
<dbReference type="Pfam" id="PF03704">
    <property type="entry name" value="BTAD"/>
    <property type="match status" value="1"/>
</dbReference>
<dbReference type="InterPro" id="IPR011990">
    <property type="entry name" value="TPR-like_helical_dom_sf"/>
</dbReference>
<dbReference type="PROSITE" id="PS51755">
    <property type="entry name" value="OMPR_PHOB"/>
    <property type="match status" value="1"/>
</dbReference>
<evidence type="ECO:0000256" key="1">
    <source>
        <dbReference type="ARBA" id="ARBA00005820"/>
    </source>
</evidence>
<dbReference type="EMBL" id="BAAARV010000113">
    <property type="protein sequence ID" value="GAA2388559.1"/>
    <property type="molecule type" value="Genomic_DNA"/>
</dbReference>
<dbReference type="Gene3D" id="1.25.40.10">
    <property type="entry name" value="Tetratricopeptide repeat domain"/>
    <property type="match status" value="3"/>
</dbReference>
<dbReference type="InterPro" id="IPR005158">
    <property type="entry name" value="BTAD"/>
</dbReference>
<keyword evidence="2" id="KW-0805">Transcription regulation</keyword>
<dbReference type="InterPro" id="IPR016032">
    <property type="entry name" value="Sig_transdc_resp-reg_C-effctor"/>
</dbReference>
<dbReference type="SUPFAM" id="SSF46894">
    <property type="entry name" value="C-terminal effector domain of the bipartite response regulators"/>
    <property type="match status" value="1"/>
</dbReference>
<keyword evidence="3 6" id="KW-0238">DNA-binding</keyword>
<sequence length="925" mass="100765">MTDVRFAVLGPVRAWRRDTELDLGSRQQRLVLALLLARPNRPVSTSELLDLLWDDEPPRSAVNIVHRYIGTLRRVLEPDLALRANGEWLFGRGSEYRLRADAQTSDLVRCRQLTDDARKATARGQADVAMTQFAKALELWQGQCAAGLEPASGVHPAFVAVDREYSAIAHDAAEAALRYGSIGKILPGVRQAAERNPLDEPLQSQLILLLAADGKQAEALATYEHVRHRLADELGVEPSRELRSAHERVLRQHIGADDAAPPAPRFLKPAQLPADLAAFTGRADTLDRAAAMVSASTDATTIVAVDGMPGIGKTAFALRLAHLSTPQFPDGQLYIDLRGYGPPQSMVGPGEALRRFLNALGVPQNDIPTDLADQAALYRSVMADRRILVVLDNARSIEQIQDLLPGSATALVIVTSRGTLLDLVTRNGAHRITLGVLTAPEARAALARRVGTDRVAAEPEAMEKIIQQCGRLPLALAIAAAGIVSHPGSSLADIAHELDHAPDALDGLDGLGPSQGARPGLRGVFSWSYDALSPAAARLFRLLSVHPGPDIALGAIASLGGLTASSARALTGELALAHMVTERRLGRFIVHDLISAYATELCREVDTDDERRAALYRCFDHYRHSSHAANLRLLPLMPPPEPEPARPGVTAETFPDAIRAMAWFDAECHVLNTVVRHAAQQGAEPVAWPLALTLQQFYQRMGRYHDWAATMGCALEAAERIGDVTGQAHSHRSLSGAFLKLGEHDRHRRHLEAARALYEQLGWSAEQAYVHSNLADGLFMRGRFTESLASDERAFALFKQTSHNKGMAGSLYGQAACLIAMGRLDESIGPTYESMRLFQELGDANGEGLVWNILAEAYQRRGDHHEAAQCRRRGIDLYRKVDSRFNAAEAFIRLGLTGMATGDYRSVRECLTQALELLDDRVDES</sequence>
<dbReference type="SUPFAM" id="SSF48452">
    <property type="entry name" value="TPR-like"/>
    <property type="match status" value="2"/>
</dbReference>
<gene>
    <name evidence="8" type="ORF">GCM10010170_099830</name>
</gene>
<feature type="DNA-binding region" description="OmpR/PhoB-type" evidence="6">
    <location>
        <begin position="1"/>
        <end position="100"/>
    </location>
</feature>
<dbReference type="PANTHER" id="PTHR35807:SF1">
    <property type="entry name" value="TRANSCRIPTIONAL REGULATOR REDD"/>
    <property type="match status" value="1"/>
</dbReference>
<proteinExistence type="inferred from homology"/>
<comment type="caution">
    <text evidence="8">The sequence shown here is derived from an EMBL/GenBank/DDBJ whole genome shotgun (WGS) entry which is preliminary data.</text>
</comment>
<dbReference type="Gene3D" id="3.40.50.300">
    <property type="entry name" value="P-loop containing nucleotide triphosphate hydrolases"/>
    <property type="match status" value="1"/>
</dbReference>
<dbReference type="Pfam" id="PF00486">
    <property type="entry name" value="Trans_reg_C"/>
    <property type="match status" value="1"/>
</dbReference>
<evidence type="ECO:0000313" key="9">
    <source>
        <dbReference type="Proteomes" id="UP001501444"/>
    </source>
</evidence>
<dbReference type="PROSITE" id="PS50005">
    <property type="entry name" value="TPR"/>
    <property type="match status" value="1"/>
</dbReference>
<protein>
    <submittedName>
        <fullName evidence="8">BTAD domain-containing putative transcriptional regulator</fullName>
    </submittedName>
</protein>
<evidence type="ECO:0000256" key="4">
    <source>
        <dbReference type="ARBA" id="ARBA00023163"/>
    </source>
</evidence>
<comment type="similarity">
    <text evidence="1">Belongs to the AfsR/DnrI/RedD regulatory family.</text>
</comment>
<dbReference type="InterPro" id="IPR051677">
    <property type="entry name" value="AfsR-DnrI-RedD_regulator"/>
</dbReference>
<accession>A0ABP5UV60</accession>
<evidence type="ECO:0000259" key="7">
    <source>
        <dbReference type="PROSITE" id="PS51755"/>
    </source>
</evidence>
<dbReference type="SMART" id="SM00862">
    <property type="entry name" value="Trans_reg_C"/>
    <property type="match status" value="1"/>
</dbReference>
<evidence type="ECO:0000313" key="8">
    <source>
        <dbReference type="EMBL" id="GAA2388559.1"/>
    </source>
</evidence>
<evidence type="ECO:0000256" key="6">
    <source>
        <dbReference type="PROSITE-ProRule" id="PRU01091"/>
    </source>
</evidence>
<dbReference type="PRINTS" id="PR00364">
    <property type="entry name" value="DISEASERSIST"/>
</dbReference>
<keyword evidence="5" id="KW-0802">TPR repeat</keyword>
<reference evidence="9" key="1">
    <citation type="journal article" date="2019" name="Int. J. Syst. Evol. Microbiol.">
        <title>The Global Catalogue of Microorganisms (GCM) 10K type strain sequencing project: providing services to taxonomists for standard genome sequencing and annotation.</title>
        <authorList>
            <consortium name="The Broad Institute Genomics Platform"/>
            <consortium name="The Broad Institute Genome Sequencing Center for Infectious Disease"/>
            <person name="Wu L."/>
            <person name="Ma J."/>
        </authorList>
    </citation>
    <scope>NUCLEOTIDE SEQUENCE [LARGE SCALE GENOMIC DNA]</scope>
    <source>
        <strain evidence="9">JCM 3272</strain>
    </source>
</reference>
<evidence type="ECO:0000256" key="2">
    <source>
        <dbReference type="ARBA" id="ARBA00023015"/>
    </source>
</evidence>
<dbReference type="Proteomes" id="UP001501444">
    <property type="component" value="Unassembled WGS sequence"/>
</dbReference>
<dbReference type="InterPro" id="IPR027417">
    <property type="entry name" value="P-loop_NTPase"/>
</dbReference>
<keyword evidence="4" id="KW-0804">Transcription</keyword>
<dbReference type="CDD" id="cd15831">
    <property type="entry name" value="BTAD"/>
    <property type="match status" value="1"/>
</dbReference>
<dbReference type="SUPFAM" id="SSF52540">
    <property type="entry name" value="P-loop containing nucleoside triphosphate hydrolases"/>
    <property type="match status" value="1"/>
</dbReference>
<dbReference type="InterPro" id="IPR036388">
    <property type="entry name" value="WH-like_DNA-bd_sf"/>
</dbReference>
<evidence type="ECO:0000256" key="5">
    <source>
        <dbReference type="PROSITE-ProRule" id="PRU00339"/>
    </source>
</evidence>
<dbReference type="InterPro" id="IPR019734">
    <property type="entry name" value="TPR_rpt"/>
</dbReference>